<reference evidence="3 4" key="1">
    <citation type="journal article" date="2009" name="Stand. Genomic Sci.">
        <title>Complete genome sequence of Stackebrandtia nassauensis type strain (LLR-40K-21).</title>
        <authorList>
            <person name="Munk C."/>
            <person name="Lapidus A."/>
            <person name="Copeland A."/>
            <person name="Jando M."/>
            <person name="Mayilraj S."/>
            <person name="Glavina Del Rio T."/>
            <person name="Nolan M."/>
            <person name="Chen F."/>
            <person name="Lucas S."/>
            <person name="Tice H."/>
            <person name="Cheng J.F."/>
            <person name="Han C."/>
            <person name="Detter J.C."/>
            <person name="Bruce D."/>
            <person name="Goodwin L."/>
            <person name="Chain P."/>
            <person name="Pitluck S."/>
            <person name="Goker M."/>
            <person name="Ovchinikova G."/>
            <person name="Pati A."/>
            <person name="Ivanova N."/>
            <person name="Mavromatis K."/>
            <person name="Chen A."/>
            <person name="Palaniappan K."/>
            <person name="Land M."/>
            <person name="Hauser L."/>
            <person name="Chang Y.J."/>
            <person name="Jeffries C.D."/>
            <person name="Bristow J."/>
            <person name="Eisen J.A."/>
            <person name="Markowitz V."/>
            <person name="Hugenholtz P."/>
            <person name="Kyrpides N.C."/>
            <person name="Klenk H.P."/>
        </authorList>
    </citation>
    <scope>NUCLEOTIDE SEQUENCE [LARGE SCALE GENOMIC DNA]</scope>
    <source>
        <strain evidence="4">DSM 44728 / CIP 108903 / NRRL B-16338 / NBRC 102104 / LLR-40K-21</strain>
    </source>
</reference>
<proteinExistence type="predicted"/>
<keyword evidence="4" id="KW-1185">Reference proteome</keyword>
<organism evidence="3 4">
    <name type="scientific">Stackebrandtia nassauensis (strain DSM 44728 / CIP 108903 / NRRL B-16338 / NBRC 102104 / LLR-40K-21)</name>
    <dbReference type="NCBI Taxonomy" id="446470"/>
    <lineage>
        <taxon>Bacteria</taxon>
        <taxon>Bacillati</taxon>
        <taxon>Actinomycetota</taxon>
        <taxon>Actinomycetes</taxon>
        <taxon>Glycomycetales</taxon>
        <taxon>Glycomycetaceae</taxon>
        <taxon>Stackebrandtia</taxon>
    </lineage>
</organism>
<evidence type="ECO:0008006" key="5">
    <source>
        <dbReference type="Google" id="ProtNLM"/>
    </source>
</evidence>
<protein>
    <recommendedName>
        <fullName evidence="5">Pentapeptide repeat protein</fullName>
    </recommendedName>
</protein>
<dbReference type="eggNOG" id="COG1357">
    <property type="taxonomic scope" value="Bacteria"/>
</dbReference>
<accession>D3Q0R0</accession>
<dbReference type="KEGG" id="sna:Snas_2102"/>
<feature type="transmembrane region" description="Helical" evidence="2">
    <location>
        <begin position="20"/>
        <end position="44"/>
    </location>
</feature>
<evidence type="ECO:0000313" key="3">
    <source>
        <dbReference type="EMBL" id="ADD41796.1"/>
    </source>
</evidence>
<dbReference type="Proteomes" id="UP000000844">
    <property type="component" value="Chromosome"/>
</dbReference>
<dbReference type="SUPFAM" id="SSF141571">
    <property type="entry name" value="Pentapeptide repeat-like"/>
    <property type="match status" value="1"/>
</dbReference>
<evidence type="ECO:0000256" key="1">
    <source>
        <dbReference type="SAM" id="MobiDB-lite"/>
    </source>
</evidence>
<feature type="compositionally biased region" description="Basic and acidic residues" evidence="1">
    <location>
        <begin position="183"/>
        <end position="194"/>
    </location>
</feature>
<evidence type="ECO:0000313" key="4">
    <source>
        <dbReference type="Proteomes" id="UP000000844"/>
    </source>
</evidence>
<dbReference type="AlphaFoldDB" id="D3Q0R0"/>
<keyword evidence="2" id="KW-0472">Membrane</keyword>
<dbReference type="Gene3D" id="2.160.20.80">
    <property type="entry name" value="E3 ubiquitin-protein ligase SopA"/>
    <property type="match status" value="1"/>
</dbReference>
<feature type="region of interest" description="Disordered" evidence="1">
    <location>
        <begin position="454"/>
        <end position="485"/>
    </location>
</feature>
<keyword evidence="2" id="KW-1133">Transmembrane helix</keyword>
<dbReference type="EMBL" id="CP001778">
    <property type="protein sequence ID" value="ADD41796.1"/>
    <property type="molecule type" value="Genomic_DNA"/>
</dbReference>
<dbReference type="HOGENOM" id="CLU_029034_0_0_11"/>
<name>D3Q0R0_STANL</name>
<dbReference type="STRING" id="446470.Snas_2102"/>
<evidence type="ECO:0000256" key="2">
    <source>
        <dbReference type="SAM" id="Phobius"/>
    </source>
</evidence>
<feature type="transmembrane region" description="Helical" evidence="2">
    <location>
        <begin position="56"/>
        <end position="79"/>
    </location>
</feature>
<dbReference type="InterPro" id="IPR001646">
    <property type="entry name" value="5peptide_repeat"/>
</dbReference>
<feature type="region of interest" description="Disordered" evidence="1">
    <location>
        <begin position="90"/>
        <end position="112"/>
    </location>
</feature>
<keyword evidence="2" id="KW-0812">Transmembrane</keyword>
<feature type="region of interest" description="Disordered" evidence="1">
    <location>
        <begin position="182"/>
        <end position="204"/>
    </location>
</feature>
<dbReference type="Pfam" id="PF13576">
    <property type="entry name" value="Pentapeptide_3"/>
    <property type="match status" value="1"/>
</dbReference>
<gene>
    <name evidence="3" type="ordered locus">Snas_2102</name>
</gene>
<feature type="compositionally biased region" description="Basic and acidic residues" evidence="1">
    <location>
        <begin position="222"/>
        <end position="237"/>
    </location>
</feature>
<feature type="region of interest" description="Disordered" evidence="1">
    <location>
        <begin position="222"/>
        <end position="245"/>
    </location>
</feature>
<sequence length="485" mass="54077">MGLRDLGWGVDDGVVTEKRWPWVGAMVGIVVAIAVAVGVSWVLLKPGDIEDERARIAAVQAVAAIGFGVGGLGTLLLFVRRQWHQERIAADDRREADRQHERELAKAADDRHDATERRITELYMTAAEQLGHDKAPVRLAALHALDRLGQNEANHRQVIVDIWCSYLRQPFTPPARFVAADDAEPKAAPDEDHPGLSLETEADPADLEYEVRATAQRLLISHLKDPRDDDDRTDEPPPVKPDGFWNPSRIDLTGATLINANFTSCWLPTTTFTRTRFLGRAWFSGARFYGARLYGGAVFEEARFEGGAWFSGVRFDGDANFGMARFEGRASFSRAQFGQLAWFARAQFDGDTRFTDARFDGDTRFTKARFEGSVSFSRAQFGQNAWFDKTRFDEIAAFDQAWFDGDTRFTKARFAGDAGFIRVQFTEDSRFDGVIAVLPSAEGHTHVWPAGWVLEPDPEGPTDWGRLVQEPTPTEPEPDSPTAAP</sequence>